<dbReference type="GO" id="GO:0016747">
    <property type="term" value="F:acyltransferase activity, transferring groups other than amino-acyl groups"/>
    <property type="evidence" value="ECO:0007669"/>
    <property type="project" value="InterPro"/>
</dbReference>
<protein>
    <submittedName>
        <fullName evidence="4">N-acetyltransferase GCN5</fullName>
    </submittedName>
</protein>
<organism evidence="4 5">
    <name type="scientific">Pseudomonas luteola</name>
    <dbReference type="NCBI Taxonomy" id="47886"/>
    <lineage>
        <taxon>Bacteria</taxon>
        <taxon>Pseudomonadati</taxon>
        <taxon>Pseudomonadota</taxon>
        <taxon>Gammaproteobacteria</taxon>
        <taxon>Pseudomonadales</taxon>
        <taxon>Pseudomonadaceae</taxon>
        <taxon>Pseudomonas</taxon>
    </lineage>
</organism>
<dbReference type="PROSITE" id="PS51186">
    <property type="entry name" value="GNAT"/>
    <property type="match status" value="1"/>
</dbReference>
<reference evidence="4 5" key="1">
    <citation type="submission" date="2018-06" db="EMBL/GenBank/DDBJ databases">
        <authorList>
            <consortium name="Pathogen Informatics"/>
            <person name="Doyle S."/>
        </authorList>
    </citation>
    <scope>NUCLEOTIDE SEQUENCE [LARGE SCALE GENOMIC DNA]</scope>
    <source>
        <strain evidence="4 5">NCTC11842</strain>
    </source>
</reference>
<keyword evidence="2" id="KW-0012">Acyltransferase</keyword>
<dbReference type="CDD" id="cd04301">
    <property type="entry name" value="NAT_SF"/>
    <property type="match status" value="1"/>
</dbReference>
<evidence type="ECO:0000259" key="3">
    <source>
        <dbReference type="PROSITE" id="PS51186"/>
    </source>
</evidence>
<evidence type="ECO:0000256" key="2">
    <source>
        <dbReference type="ARBA" id="ARBA00023315"/>
    </source>
</evidence>
<feature type="domain" description="N-acetyltransferase" evidence="3">
    <location>
        <begin position="11"/>
        <end position="168"/>
    </location>
</feature>
<dbReference type="InterPro" id="IPR016181">
    <property type="entry name" value="Acyl_CoA_acyltransferase"/>
</dbReference>
<evidence type="ECO:0000256" key="1">
    <source>
        <dbReference type="ARBA" id="ARBA00022679"/>
    </source>
</evidence>
<gene>
    <name evidence="4" type="ORF">NCTC11842_04026</name>
</gene>
<evidence type="ECO:0000313" key="4">
    <source>
        <dbReference type="EMBL" id="SPZ11771.1"/>
    </source>
</evidence>
<keyword evidence="1 4" id="KW-0808">Transferase</keyword>
<dbReference type="InterPro" id="IPR000182">
    <property type="entry name" value="GNAT_dom"/>
</dbReference>
<dbReference type="AlphaFoldDB" id="A0A2X2CYK2"/>
<name>A0A2X2CYK2_PSELU</name>
<dbReference type="Proteomes" id="UP000250443">
    <property type="component" value="Unassembled WGS sequence"/>
</dbReference>
<evidence type="ECO:0000313" key="5">
    <source>
        <dbReference type="Proteomes" id="UP000250443"/>
    </source>
</evidence>
<dbReference type="RefSeq" id="WP_245960707.1">
    <property type="nucleotide sequence ID" value="NZ_UAUF01000014.1"/>
</dbReference>
<dbReference type="PANTHER" id="PTHR43877">
    <property type="entry name" value="AMINOALKYLPHOSPHONATE N-ACETYLTRANSFERASE-RELATED-RELATED"/>
    <property type="match status" value="1"/>
</dbReference>
<sequence>MVLIKMAHNVISVRPIKPSEWQLYRDTRLYALRDSPDAFASTYEEEALRADESWKARIIAAFSSNNDHALFALDGNEVCGLAWGKLSANTADIFQMWVNPKSRGLGAGRALLDELLAWAKRCRALRVRLGVTAADTPAMHLYKAFGFLLDGDLEPLRKDSVLMSQSMVLELRSALP</sequence>
<dbReference type="EMBL" id="UAUF01000014">
    <property type="protein sequence ID" value="SPZ11771.1"/>
    <property type="molecule type" value="Genomic_DNA"/>
</dbReference>
<dbReference type="SUPFAM" id="SSF55729">
    <property type="entry name" value="Acyl-CoA N-acyltransferases (Nat)"/>
    <property type="match status" value="1"/>
</dbReference>
<proteinExistence type="predicted"/>
<dbReference type="Pfam" id="PF00583">
    <property type="entry name" value="Acetyltransf_1"/>
    <property type="match status" value="1"/>
</dbReference>
<dbReference type="Gene3D" id="3.40.630.30">
    <property type="match status" value="1"/>
</dbReference>
<accession>A0A2X2CYK2</accession>
<dbReference type="PANTHER" id="PTHR43877:SF2">
    <property type="entry name" value="AMINOALKYLPHOSPHONATE N-ACETYLTRANSFERASE-RELATED"/>
    <property type="match status" value="1"/>
</dbReference>
<dbReference type="InterPro" id="IPR050832">
    <property type="entry name" value="Bact_Acetyltransf"/>
</dbReference>